<feature type="non-terminal residue" evidence="1">
    <location>
        <position position="52"/>
    </location>
</feature>
<dbReference type="EMBL" id="SRRH01000696">
    <property type="protein sequence ID" value="KAG6285726.1"/>
    <property type="molecule type" value="Genomic_DNA"/>
</dbReference>
<gene>
    <name evidence="1" type="ORF">E4U09_007103</name>
</gene>
<protein>
    <submittedName>
        <fullName evidence="1">Uncharacterized protein</fullName>
    </submittedName>
</protein>
<dbReference type="AlphaFoldDB" id="A0A9P7QCN2"/>
<reference evidence="1 2" key="1">
    <citation type="journal article" date="2020" name="bioRxiv">
        <title>Whole genome comparisons of ergot fungi reveals the divergence and evolution of species within the genus Claviceps are the result of varying mechanisms driving genome evolution and host range expansion.</title>
        <authorList>
            <person name="Wyka S.A."/>
            <person name="Mondo S.J."/>
            <person name="Liu M."/>
            <person name="Dettman J."/>
            <person name="Nalam V."/>
            <person name="Broders K.D."/>
        </authorList>
    </citation>
    <scope>NUCLEOTIDE SEQUENCE [LARGE SCALE GENOMIC DNA]</scope>
    <source>
        <strain evidence="1 2">Clav52</strain>
    </source>
</reference>
<sequence>MAPSNECPLHIFRFHIYANVLAKTKEIPFYEERQDFEAHGWHSAVVDYCLRS</sequence>
<evidence type="ECO:0000313" key="1">
    <source>
        <dbReference type="EMBL" id="KAG6285726.1"/>
    </source>
</evidence>
<evidence type="ECO:0000313" key="2">
    <source>
        <dbReference type="Proteomes" id="UP000707071"/>
    </source>
</evidence>
<accession>A0A9P7QCN2</accession>
<dbReference type="Proteomes" id="UP000707071">
    <property type="component" value="Unassembled WGS sequence"/>
</dbReference>
<name>A0A9P7QCN2_9HYPO</name>
<keyword evidence="2" id="KW-1185">Reference proteome</keyword>
<comment type="caution">
    <text evidence="1">The sequence shown here is derived from an EMBL/GenBank/DDBJ whole genome shotgun (WGS) entry which is preliminary data.</text>
</comment>
<proteinExistence type="predicted"/>
<organism evidence="1 2">
    <name type="scientific">Claviceps aff. purpurea</name>
    <dbReference type="NCBI Taxonomy" id="1967640"/>
    <lineage>
        <taxon>Eukaryota</taxon>
        <taxon>Fungi</taxon>
        <taxon>Dikarya</taxon>
        <taxon>Ascomycota</taxon>
        <taxon>Pezizomycotina</taxon>
        <taxon>Sordariomycetes</taxon>
        <taxon>Hypocreomycetidae</taxon>
        <taxon>Hypocreales</taxon>
        <taxon>Clavicipitaceae</taxon>
        <taxon>Claviceps</taxon>
    </lineage>
</organism>